<gene>
    <name evidence="4" type="primary">NIP1</name>
    <name evidence="7" type="ORF">CPB83DRAFT_853092</name>
</gene>
<dbReference type="GO" id="GO:0001732">
    <property type="term" value="P:formation of cytoplasmic translation initiation complex"/>
    <property type="evidence" value="ECO:0007669"/>
    <property type="project" value="UniProtKB-UniRule"/>
</dbReference>
<comment type="caution">
    <text evidence="7">The sequence shown here is derived from an EMBL/GenBank/DDBJ whole genome shotgun (WGS) entry which is preliminary data.</text>
</comment>
<evidence type="ECO:0000256" key="1">
    <source>
        <dbReference type="ARBA" id="ARBA00022490"/>
    </source>
</evidence>
<dbReference type="InterPro" id="IPR036390">
    <property type="entry name" value="WH_DNA-bd_sf"/>
</dbReference>
<dbReference type="FunFam" id="1.10.10.10:FF:000300">
    <property type="entry name" value="Eukaryotic translation initiation factor 3 subunit C"/>
    <property type="match status" value="1"/>
</dbReference>
<dbReference type="GO" id="GO:0003723">
    <property type="term" value="F:RNA binding"/>
    <property type="evidence" value="ECO:0007669"/>
    <property type="project" value="InterPro"/>
</dbReference>
<feature type="region of interest" description="Disordered" evidence="5">
    <location>
        <begin position="1"/>
        <end position="88"/>
    </location>
</feature>
<evidence type="ECO:0000256" key="4">
    <source>
        <dbReference type="HAMAP-Rule" id="MF_03002"/>
    </source>
</evidence>
<dbReference type="SUPFAM" id="SSF46785">
    <property type="entry name" value="Winged helix' DNA-binding domain"/>
    <property type="match status" value="1"/>
</dbReference>
<dbReference type="InterPro" id="IPR000717">
    <property type="entry name" value="PCI_dom"/>
</dbReference>
<dbReference type="Proteomes" id="UP000807306">
    <property type="component" value="Unassembled WGS sequence"/>
</dbReference>
<dbReference type="Pfam" id="PF05470">
    <property type="entry name" value="eIF-3c_N"/>
    <property type="match status" value="2"/>
</dbReference>
<evidence type="ECO:0000313" key="7">
    <source>
        <dbReference type="EMBL" id="KAF9529336.1"/>
    </source>
</evidence>
<dbReference type="Pfam" id="PF26569">
    <property type="entry name" value="EIF3CL_C"/>
    <property type="match status" value="1"/>
</dbReference>
<keyword evidence="8" id="KW-1185">Reference proteome</keyword>
<dbReference type="GO" id="GO:0003743">
    <property type="term" value="F:translation initiation factor activity"/>
    <property type="evidence" value="ECO:0007669"/>
    <property type="project" value="UniProtKB-UniRule"/>
</dbReference>
<dbReference type="InterPro" id="IPR027516">
    <property type="entry name" value="EIF3C"/>
</dbReference>
<feature type="compositionally biased region" description="Acidic residues" evidence="5">
    <location>
        <begin position="11"/>
        <end position="29"/>
    </location>
</feature>
<feature type="compositionally biased region" description="Polar residues" evidence="5">
    <location>
        <begin position="851"/>
        <end position="865"/>
    </location>
</feature>
<accession>A0A9P6JQL4</accession>
<feature type="compositionally biased region" description="Acidic residues" evidence="5">
    <location>
        <begin position="59"/>
        <end position="82"/>
    </location>
</feature>
<dbReference type="EMBL" id="MU157847">
    <property type="protein sequence ID" value="KAF9529336.1"/>
    <property type="molecule type" value="Genomic_DNA"/>
</dbReference>
<name>A0A9P6JQL4_9AGAR</name>
<evidence type="ECO:0000259" key="6">
    <source>
        <dbReference type="PROSITE" id="PS50250"/>
    </source>
</evidence>
<dbReference type="GO" id="GO:0016282">
    <property type="term" value="C:eukaryotic 43S preinitiation complex"/>
    <property type="evidence" value="ECO:0007669"/>
    <property type="project" value="UniProtKB-UniRule"/>
</dbReference>
<evidence type="ECO:0000256" key="5">
    <source>
        <dbReference type="SAM" id="MobiDB-lite"/>
    </source>
</evidence>
<feature type="compositionally biased region" description="Basic and acidic residues" evidence="5">
    <location>
        <begin position="810"/>
        <end position="835"/>
    </location>
</feature>
<dbReference type="Pfam" id="PF01399">
    <property type="entry name" value="PCI"/>
    <property type="match status" value="1"/>
</dbReference>
<dbReference type="OrthoDB" id="29647at2759"/>
<reference evidence="7" key="1">
    <citation type="submission" date="2020-11" db="EMBL/GenBank/DDBJ databases">
        <authorList>
            <consortium name="DOE Joint Genome Institute"/>
            <person name="Ahrendt S."/>
            <person name="Riley R."/>
            <person name="Andreopoulos W."/>
            <person name="Labutti K."/>
            <person name="Pangilinan J."/>
            <person name="Ruiz-Duenas F.J."/>
            <person name="Barrasa J.M."/>
            <person name="Sanchez-Garcia M."/>
            <person name="Camarero S."/>
            <person name="Miyauchi S."/>
            <person name="Serrano A."/>
            <person name="Linde D."/>
            <person name="Babiker R."/>
            <person name="Drula E."/>
            <person name="Ayuso-Fernandez I."/>
            <person name="Pacheco R."/>
            <person name="Padilla G."/>
            <person name="Ferreira P."/>
            <person name="Barriuso J."/>
            <person name="Kellner H."/>
            <person name="Castanera R."/>
            <person name="Alfaro M."/>
            <person name="Ramirez L."/>
            <person name="Pisabarro A.G."/>
            <person name="Kuo A."/>
            <person name="Tritt A."/>
            <person name="Lipzen A."/>
            <person name="He G."/>
            <person name="Yan M."/>
            <person name="Ng V."/>
            <person name="Cullen D."/>
            <person name="Martin F."/>
            <person name="Rosso M.-N."/>
            <person name="Henrissat B."/>
            <person name="Hibbett D."/>
            <person name="Martinez A.T."/>
            <person name="Grigoriev I.V."/>
        </authorList>
    </citation>
    <scope>NUCLEOTIDE SEQUENCE</scope>
    <source>
        <strain evidence="7">CBS 506.95</strain>
    </source>
</reference>
<evidence type="ECO:0000313" key="8">
    <source>
        <dbReference type="Proteomes" id="UP000807306"/>
    </source>
</evidence>
<keyword evidence="2 4" id="KW-0396">Initiation factor</keyword>
<comment type="function">
    <text evidence="4">Component of the eukaryotic translation initiation factor 3 (eIF-3) complex, which is involved in protein synthesis of a specialized repertoire of mRNAs and, together with other initiation factors, stimulates binding of mRNA and methionyl-tRNAi to the 40S ribosome. The eIF-3 complex specifically targets and initiates translation of a subset of mRNAs involved in cell proliferation.</text>
</comment>
<proteinExistence type="inferred from homology"/>
<feature type="domain" description="PCI" evidence="6">
    <location>
        <begin position="600"/>
        <end position="773"/>
    </location>
</feature>
<dbReference type="InterPro" id="IPR058999">
    <property type="entry name" value="EIF3CL_C"/>
</dbReference>
<comment type="subcellular location">
    <subcellularLocation>
        <location evidence="4">Cytoplasm</location>
    </subcellularLocation>
</comment>
<feature type="region of interest" description="Disordered" evidence="5">
    <location>
        <begin position="800"/>
        <end position="865"/>
    </location>
</feature>
<comment type="similarity">
    <text evidence="4">Belongs to the eIF-3 subunit C family.</text>
</comment>
<dbReference type="PROSITE" id="PS50250">
    <property type="entry name" value="PCI"/>
    <property type="match status" value="1"/>
</dbReference>
<keyword evidence="3 4" id="KW-0648">Protein biosynthesis</keyword>
<evidence type="ECO:0000256" key="2">
    <source>
        <dbReference type="ARBA" id="ARBA00022540"/>
    </source>
</evidence>
<dbReference type="GO" id="GO:0005852">
    <property type="term" value="C:eukaryotic translation initiation factor 3 complex"/>
    <property type="evidence" value="ECO:0007669"/>
    <property type="project" value="UniProtKB-UniRule"/>
</dbReference>
<dbReference type="InterPro" id="IPR008905">
    <property type="entry name" value="EIF3C_N_dom"/>
</dbReference>
<evidence type="ECO:0000256" key="3">
    <source>
        <dbReference type="ARBA" id="ARBA00022917"/>
    </source>
</evidence>
<dbReference type="GO" id="GO:0033290">
    <property type="term" value="C:eukaryotic 48S preinitiation complex"/>
    <property type="evidence" value="ECO:0007669"/>
    <property type="project" value="UniProtKB-UniRule"/>
</dbReference>
<dbReference type="SMART" id="SM00088">
    <property type="entry name" value="PINT"/>
    <property type="match status" value="1"/>
</dbReference>
<dbReference type="AlphaFoldDB" id="A0A9P6JQL4"/>
<organism evidence="7 8">
    <name type="scientific">Crepidotus variabilis</name>
    <dbReference type="NCBI Taxonomy" id="179855"/>
    <lineage>
        <taxon>Eukaryota</taxon>
        <taxon>Fungi</taxon>
        <taxon>Dikarya</taxon>
        <taxon>Basidiomycota</taxon>
        <taxon>Agaricomycotina</taxon>
        <taxon>Agaricomycetes</taxon>
        <taxon>Agaricomycetidae</taxon>
        <taxon>Agaricales</taxon>
        <taxon>Agaricineae</taxon>
        <taxon>Crepidotaceae</taxon>
        <taxon>Crepidotus</taxon>
    </lineage>
</organism>
<comment type="subunit">
    <text evidence="4">Component of the eukaryotic translation initiation factor 3 (eIF-3) complex.</text>
</comment>
<dbReference type="PANTHER" id="PTHR13937:SF0">
    <property type="entry name" value="EUKARYOTIC TRANSLATION INITIATION FACTOR 3 SUBUNIT C-RELATED"/>
    <property type="match status" value="1"/>
</dbReference>
<dbReference type="HAMAP" id="MF_03002">
    <property type="entry name" value="eIF3c"/>
    <property type="match status" value="1"/>
</dbReference>
<keyword evidence="1 4" id="KW-0963">Cytoplasm</keyword>
<protein>
    <recommendedName>
        <fullName evidence="4">Eukaryotic translation initiation factor 3 subunit C</fullName>
        <shortName evidence="4">eIF3c</shortName>
    </recommendedName>
    <alternativeName>
        <fullName evidence="4">Eukaryotic translation initiation factor 3 93 kDa subunit homolog</fullName>
        <shortName evidence="4">eIF3 p93</shortName>
    </alternativeName>
    <alternativeName>
        <fullName evidence="4">Translation initiation factor eIF3, p93 subunit homolog</fullName>
    </alternativeName>
</protein>
<dbReference type="PANTHER" id="PTHR13937">
    <property type="entry name" value="EUKARYOTIC TRANSLATION INITATION FACTOR 3, SUBUNIT 8 EIF3S8 -RELATED"/>
    <property type="match status" value="1"/>
</dbReference>
<sequence length="865" mass="96962">MSHFFRRAGESDSESSESEDEEIMSSEEEPPQKPTTTAAKSGMAKFLRTAAGSSSSDSDSTDGGETDSDEDPQGESGDESETEDRPQIRIISAADKRLKEMETSSQGIDNALRINDWVAILNEFEKLIRMVQRQSNLAEMVPPFFIRSLVKLESSVNSTIQKEKEAKKKMNPSNAKALTAMKQKIKKSIKEHEIDFKRFQEDPEAFQREYLNHVAQVAPPPPTSTIRPPITTGGDVQVDDFTTVGKGGRAMQLTSEGIFKHLQAVQEARGKKNTDRAEQIRILELLVDIAATTYQRIRVLLALISSRFDYNSSVSNYMPTEMWLSAQREVDQLVSIVAADSNYSIQEVTPDYDELVERSPTAESGPVCIRGSIISFVDRLDDEFTRSLQNIDPHGTEYVDRLKDEKVLYCTICRAQAFYEKTSQNDPLARVIMRRLEHIYSKPDAVVQALESALETSEIRPSMTLSQSGSSTILVHALCVYLYKSGNSLLRTRAMLSHIYHHALQNDFYTARDMLLMSHLQESVHSADVATQILYNRTVVQLGLCAFRSGLIKESQSILQDIFTTQRVKELLAQGVHQQRFQAAMTPEQEKAEKQRQLPFHMHINTELLEAAFLVSSMLVEIPLLASIDSDEQKRKVISKPFRRLLDFADRQVFTGPPESTRDHIMQASKALQDGEWEKCRDLIQGIKIWSLMPEASSVKEMLEKRIQEQGLRTYLFTYAPHYTTLSLSLLSTTFSLPLRSVSSIVSKMIWSEELSASLDQSAGVVVFQRIELSRPQQLSQIIAEKVAALVDQNEKTLDIKMGGTGGWGDRGEGGKGEKRGEQTQERRGRGERTRGARGGARGRGARFSQGLGNQMPGQAGQRSA</sequence>
<dbReference type="GO" id="GO:0031369">
    <property type="term" value="F:translation initiation factor binding"/>
    <property type="evidence" value="ECO:0007669"/>
    <property type="project" value="InterPro"/>
</dbReference>